<sequence>MEQKKYQDITRLGHKTTIGVLTEGDHIVIQEKLDGANASFRKGENGEILGFSRNHPLTKENGLGGFREFLESKAEYLSSMINEDCIFFGEWLNPHKVKYPEYQKQFFLYDIYNTKTGLYLPFEEVKDASVFLDLNLIPVFYEGEYQSFEHLQSFVGKTLVGGRLGDKEMGEGIVVKNVGYVDRHGNQKFVKLVSDAFREVQSQKPAKDPKMEATQEQVFVNTTMTEPRVEKMLYKLVDEGIIDEAPFQIEDMGVILRNMGGRIFEDIMKEESDMLPADYDENQIRKAIGRNVAQIVKNIIAKQ</sequence>
<dbReference type="Proteomes" id="UP000827544">
    <property type="component" value="Segment"/>
</dbReference>
<feature type="domain" description="RNA ligase" evidence="1">
    <location>
        <begin position="26"/>
        <end position="192"/>
    </location>
</feature>
<dbReference type="SUPFAM" id="SSF56091">
    <property type="entry name" value="DNA ligase/mRNA capping enzyme, catalytic domain"/>
    <property type="match status" value="1"/>
</dbReference>
<keyword evidence="2" id="KW-0436">Ligase</keyword>
<dbReference type="Pfam" id="PF09414">
    <property type="entry name" value="RNA_ligase"/>
    <property type="match status" value="1"/>
</dbReference>
<evidence type="ECO:0000313" key="2">
    <source>
        <dbReference type="EMBL" id="UGO51032.1"/>
    </source>
</evidence>
<dbReference type="GO" id="GO:0016874">
    <property type="term" value="F:ligase activity"/>
    <property type="evidence" value="ECO:0007669"/>
    <property type="project" value="UniProtKB-KW"/>
</dbReference>
<dbReference type="InterPro" id="IPR021122">
    <property type="entry name" value="RNA_ligase_dom_REL/Rnl2"/>
</dbReference>
<protein>
    <submittedName>
        <fullName evidence="2">RNA ligase</fullName>
    </submittedName>
</protein>
<evidence type="ECO:0000313" key="3">
    <source>
        <dbReference type="Proteomes" id="UP000827544"/>
    </source>
</evidence>
<keyword evidence="3" id="KW-1185">Reference proteome</keyword>
<name>A0AAE9CEK2_9CAUD</name>
<dbReference type="EMBL" id="OK499992">
    <property type="protein sequence ID" value="UGO51032.1"/>
    <property type="molecule type" value="Genomic_DNA"/>
</dbReference>
<evidence type="ECO:0000259" key="1">
    <source>
        <dbReference type="Pfam" id="PF09414"/>
    </source>
</evidence>
<dbReference type="Gene3D" id="3.30.470.30">
    <property type="entry name" value="DNA ligase/mRNA capping enzyme"/>
    <property type="match status" value="1"/>
</dbReference>
<reference evidence="2" key="1">
    <citation type="submission" date="2021-10" db="EMBL/GenBank/DDBJ databases">
        <authorList>
            <person name="Lavering E.D."/>
            <person name="James R."/>
            <person name="Fairholm J.D."/>
            <person name="Ogilvie B.H."/>
            <person name="Thurgood T.L."/>
            <person name="Robison R.A."/>
            <person name="Grose J.H."/>
        </authorList>
    </citation>
    <scope>NUCLEOTIDE SEQUENCE</scope>
</reference>
<gene>
    <name evidence="2" type="ORF">NATE_179</name>
</gene>
<accession>A0AAE9CEK2</accession>
<proteinExistence type="predicted"/>
<organism evidence="2 3">
    <name type="scientific">Bacillus phage vB_BanS_Nate</name>
    <dbReference type="NCBI Taxonomy" id="2894788"/>
    <lineage>
        <taxon>Viruses</taxon>
        <taxon>Duplodnaviria</taxon>
        <taxon>Heunggongvirae</taxon>
        <taxon>Uroviricota</taxon>
        <taxon>Caudoviricetes</taxon>
        <taxon>Joanripponvirinae</taxon>
        <taxon>Natevirus</taxon>
        <taxon>Natevirus nate</taxon>
    </lineage>
</organism>